<dbReference type="Pfam" id="PF07557">
    <property type="entry name" value="Shugoshin_C"/>
    <property type="match status" value="1"/>
</dbReference>
<gene>
    <name evidence="13" type="ORF">NEOLEDRAFT_1142432</name>
</gene>
<sequence>MSRRESRTSTASRQNDALLEFENFKKKFLLANKHITKLNTTLSCKVEELQAQISQLYVENLSLRASSIALEAQLKREKEKARKIMADADDAILNLVKHFTCIRDAHKIPSGRPSPDKTPPAPRTARPAPAAPAFQMPRLSRIPDIPGINEVEEEDEEDTEESSSTPTKRKKARRASGSRLPVPAVDMAEEVAKTKKKRIARRQSGLLSSTPAENVMLSPPRPPSPAFGSPIRRAAGLAEEEEERAALSGELEVNEEPELDEVAEMLESEARREKEKKERKKAKEKERSDGAVDRGRERERKRVAREEEEAATAAQGDNPKLKDVTNSPRGRAALPPLDTNSSDRERPDPEIPSSATSTVTTSSFATRNVLSTPATTPAPTYTPLIGTSHLPSPRPSHSPPLTDPATEPPAAEANGRERRVRKSVNYAEPKLNTKMRKPDPPAGSTTTKRASLSSERKSAEPDETAPRPSSSSSSSGTSVKRKKKLVAYDEDEEDDGAQADAEFVTGMHMQWVNTAGRRRSVQSVRRVESDDGRRHSMAV</sequence>
<evidence type="ECO:0000256" key="4">
    <source>
        <dbReference type="ARBA" id="ARBA00022618"/>
    </source>
</evidence>
<feature type="region of interest" description="Disordered" evidence="10">
    <location>
        <begin position="106"/>
        <end position="496"/>
    </location>
</feature>
<comment type="similarity">
    <text evidence="2">Belongs to the shugoshin family.</text>
</comment>
<feature type="compositionally biased region" description="Basic and acidic residues" evidence="10">
    <location>
        <begin position="525"/>
        <end position="539"/>
    </location>
</feature>
<keyword evidence="14" id="KW-1185">Reference proteome</keyword>
<organism evidence="13 14">
    <name type="scientific">Neolentinus lepideus HHB14362 ss-1</name>
    <dbReference type="NCBI Taxonomy" id="1314782"/>
    <lineage>
        <taxon>Eukaryota</taxon>
        <taxon>Fungi</taxon>
        <taxon>Dikarya</taxon>
        <taxon>Basidiomycota</taxon>
        <taxon>Agaricomycotina</taxon>
        <taxon>Agaricomycetes</taxon>
        <taxon>Gloeophyllales</taxon>
        <taxon>Gloeophyllaceae</taxon>
        <taxon>Neolentinus</taxon>
    </lineage>
</organism>
<keyword evidence="4" id="KW-0132">Cell division</keyword>
<feature type="domain" description="Shugoshin C-terminal" evidence="11">
    <location>
        <begin position="416"/>
        <end position="437"/>
    </location>
</feature>
<feature type="domain" description="Shugoshin N-terminal coiled-coil" evidence="12">
    <location>
        <begin position="25"/>
        <end position="65"/>
    </location>
</feature>
<feature type="compositionally biased region" description="Low complexity" evidence="10">
    <location>
        <begin position="353"/>
        <end position="391"/>
    </location>
</feature>
<dbReference type="STRING" id="1314782.A0A165N4C1"/>
<evidence type="ECO:0000256" key="1">
    <source>
        <dbReference type="ARBA" id="ARBA00004584"/>
    </source>
</evidence>
<feature type="compositionally biased region" description="Low complexity" evidence="10">
    <location>
        <begin position="226"/>
        <end position="237"/>
    </location>
</feature>
<evidence type="ECO:0000256" key="8">
    <source>
        <dbReference type="ARBA" id="ARBA00023328"/>
    </source>
</evidence>
<evidence type="ECO:0000256" key="5">
    <source>
        <dbReference type="ARBA" id="ARBA00022829"/>
    </source>
</evidence>
<feature type="compositionally biased region" description="Acidic residues" evidence="10">
    <location>
        <begin position="252"/>
        <end position="267"/>
    </location>
</feature>
<dbReference type="GO" id="GO:0005634">
    <property type="term" value="C:nucleus"/>
    <property type="evidence" value="ECO:0007669"/>
    <property type="project" value="InterPro"/>
</dbReference>
<dbReference type="GO" id="GO:0000779">
    <property type="term" value="C:condensed chromosome, centromeric region"/>
    <property type="evidence" value="ECO:0007669"/>
    <property type="project" value="UniProtKB-ARBA"/>
</dbReference>
<evidence type="ECO:0000259" key="12">
    <source>
        <dbReference type="Pfam" id="PF07558"/>
    </source>
</evidence>
<feature type="compositionally biased region" description="Low complexity" evidence="10">
    <location>
        <begin position="123"/>
        <end position="133"/>
    </location>
</feature>
<keyword evidence="7" id="KW-0131">Cell cycle</keyword>
<proteinExistence type="inferred from homology"/>
<protein>
    <recommendedName>
        <fullName evidence="15">Shugoshin C-terminal domain-containing protein</fullName>
    </recommendedName>
</protein>
<accession>A0A165N4C1</accession>
<dbReference type="AlphaFoldDB" id="A0A165N4C1"/>
<keyword evidence="3" id="KW-0158">Chromosome</keyword>
<dbReference type="EMBL" id="KV425648">
    <property type="protein sequence ID" value="KZT19161.1"/>
    <property type="molecule type" value="Genomic_DNA"/>
</dbReference>
<evidence type="ECO:0008006" key="15">
    <source>
        <dbReference type="Google" id="ProtNLM"/>
    </source>
</evidence>
<name>A0A165N4C1_9AGAM</name>
<feature type="coiled-coil region" evidence="9">
    <location>
        <begin position="46"/>
        <end position="91"/>
    </location>
</feature>
<feature type="compositionally biased region" description="Acidic residues" evidence="10">
    <location>
        <begin position="150"/>
        <end position="161"/>
    </location>
</feature>
<dbReference type="Proteomes" id="UP000076761">
    <property type="component" value="Unassembled WGS sequence"/>
</dbReference>
<feature type="compositionally biased region" description="Basic residues" evidence="10">
    <location>
        <begin position="167"/>
        <end position="176"/>
    </location>
</feature>
<evidence type="ECO:0000256" key="10">
    <source>
        <dbReference type="SAM" id="MobiDB-lite"/>
    </source>
</evidence>
<evidence type="ECO:0000256" key="9">
    <source>
        <dbReference type="SAM" id="Coils"/>
    </source>
</evidence>
<dbReference type="GO" id="GO:0051301">
    <property type="term" value="P:cell division"/>
    <property type="evidence" value="ECO:0007669"/>
    <property type="project" value="UniProtKB-KW"/>
</dbReference>
<evidence type="ECO:0000256" key="2">
    <source>
        <dbReference type="ARBA" id="ARBA00010845"/>
    </source>
</evidence>
<dbReference type="InParanoid" id="A0A165N4C1"/>
<dbReference type="GO" id="GO:0045132">
    <property type="term" value="P:meiotic chromosome segregation"/>
    <property type="evidence" value="ECO:0007669"/>
    <property type="project" value="InterPro"/>
</dbReference>
<dbReference type="Pfam" id="PF07558">
    <property type="entry name" value="Shugoshin_N"/>
    <property type="match status" value="1"/>
</dbReference>
<comment type="subcellular location">
    <subcellularLocation>
        <location evidence="1">Chromosome</location>
        <location evidence="1">Centromere</location>
    </subcellularLocation>
</comment>
<keyword evidence="6 9" id="KW-0175">Coiled coil</keyword>
<evidence type="ECO:0000259" key="11">
    <source>
        <dbReference type="Pfam" id="PF07557"/>
    </source>
</evidence>
<evidence type="ECO:0000256" key="6">
    <source>
        <dbReference type="ARBA" id="ARBA00023054"/>
    </source>
</evidence>
<evidence type="ECO:0000313" key="14">
    <source>
        <dbReference type="Proteomes" id="UP000076761"/>
    </source>
</evidence>
<feature type="compositionally biased region" description="Basic and acidic residues" evidence="10">
    <location>
        <begin position="268"/>
        <end position="300"/>
    </location>
</feature>
<feature type="compositionally biased region" description="Low complexity" evidence="10">
    <location>
        <begin position="403"/>
        <end position="413"/>
    </location>
</feature>
<dbReference type="OrthoDB" id="5394106at2759"/>
<feature type="compositionally biased region" description="Polar residues" evidence="10">
    <location>
        <begin position="443"/>
        <end position="453"/>
    </location>
</feature>
<dbReference type="InterPro" id="IPR011516">
    <property type="entry name" value="Shugoshin_N"/>
</dbReference>
<keyword evidence="5" id="KW-0159">Chromosome partition</keyword>
<evidence type="ECO:0000256" key="7">
    <source>
        <dbReference type="ARBA" id="ARBA00023306"/>
    </source>
</evidence>
<reference evidence="13 14" key="1">
    <citation type="journal article" date="2016" name="Mol. Biol. Evol.">
        <title>Comparative Genomics of Early-Diverging Mushroom-Forming Fungi Provides Insights into the Origins of Lignocellulose Decay Capabilities.</title>
        <authorList>
            <person name="Nagy L.G."/>
            <person name="Riley R."/>
            <person name="Tritt A."/>
            <person name="Adam C."/>
            <person name="Daum C."/>
            <person name="Floudas D."/>
            <person name="Sun H."/>
            <person name="Yadav J.S."/>
            <person name="Pangilinan J."/>
            <person name="Larsson K.H."/>
            <person name="Matsuura K."/>
            <person name="Barry K."/>
            <person name="Labutti K."/>
            <person name="Kuo R."/>
            <person name="Ohm R.A."/>
            <person name="Bhattacharya S.S."/>
            <person name="Shirouzu T."/>
            <person name="Yoshinaga Y."/>
            <person name="Martin F.M."/>
            <person name="Grigoriev I.V."/>
            <person name="Hibbett D.S."/>
        </authorList>
    </citation>
    <scope>NUCLEOTIDE SEQUENCE [LARGE SCALE GENOMIC DNA]</scope>
    <source>
        <strain evidence="13 14">HHB14362 ss-1</strain>
    </source>
</reference>
<feature type="compositionally biased region" description="Pro residues" evidence="10">
    <location>
        <begin position="392"/>
        <end position="402"/>
    </location>
</feature>
<evidence type="ECO:0000256" key="3">
    <source>
        <dbReference type="ARBA" id="ARBA00022454"/>
    </source>
</evidence>
<evidence type="ECO:0000313" key="13">
    <source>
        <dbReference type="EMBL" id="KZT19161.1"/>
    </source>
</evidence>
<dbReference type="InterPro" id="IPR011515">
    <property type="entry name" value="Shugoshin_C"/>
</dbReference>
<keyword evidence="8" id="KW-0137">Centromere</keyword>
<feature type="region of interest" description="Disordered" evidence="10">
    <location>
        <begin position="516"/>
        <end position="539"/>
    </location>
</feature>